<comment type="subcellular location">
    <subcellularLocation>
        <location evidence="1">Golgi apparatus</location>
    </subcellularLocation>
</comment>
<dbReference type="Pfam" id="PF23604">
    <property type="entry name" value="Ig_TRAPPC10"/>
    <property type="match status" value="1"/>
</dbReference>
<reference evidence="9" key="1">
    <citation type="submission" date="2025-08" db="UniProtKB">
        <authorList>
            <consortium name="RefSeq"/>
        </authorList>
    </citation>
    <scope>IDENTIFICATION</scope>
</reference>
<feature type="domain" description="TRAPPC10 Ig-like" evidence="7">
    <location>
        <begin position="774"/>
        <end position="870"/>
    </location>
</feature>
<organism evidence="8 9">
    <name type="scientific">Octopus sinensis</name>
    <name type="common">East Asian common octopus</name>
    <dbReference type="NCBI Taxonomy" id="2607531"/>
    <lineage>
        <taxon>Eukaryota</taxon>
        <taxon>Metazoa</taxon>
        <taxon>Spiralia</taxon>
        <taxon>Lophotrochozoa</taxon>
        <taxon>Mollusca</taxon>
        <taxon>Cephalopoda</taxon>
        <taxon>Coleoidea</taxon>
        <taxon>Octopodiformes</taxon>
        <taxon>Octopoda</taxon>
        <taxon>Incirrata</taxon>
        <taxon>Octopodidae</taxon>
        <taxon>Octopus</taxon>
    </lineage>
</organism>
<proteinExistence type="predicted"/>
<evidence type="ECO:0000259" key="7">
    <source>
        <dbReference type="Pfam" id="PF23604"/>
    </source>
</evidence>
<evidence type="ECO:0000313" key="9">
    <source>
        <dbReference type="RefSeq" id="XP_029654775.1"/>
    </source>
</evidence>
<accession>A0A6P7TXZ0</accession>
<dbReference type="AlphaFoldDB" id="A0A6P7TXZ0"/>
<evidence type="ECO:0000313" key="8">
    <source>
        <dbReference type="Proteomes" id="UP000515154"/>
    </source>
</evidence>
<dbReference type="GO" id="GO:0005829">
    <property type="term" value="C:cytosol"/>
    <property type="evidence" value="ECO:0007669"/>
    <property type="project" value="GOC"/>
</dbReference>
<evidence type="ECO:0000259" key="6">
    <source>
        <dbReference type="Pfam" id="PF23036"/>
    </source>
</evidence>
<feature type="domain" description="TRAPPC10/Trs130 N-terminal" evidence="6">
    <location>
        <begin position="2"/>
        <end position="312"/>
    </location>
</feature>
<dbReference type="InterPro" id="IPR056917">
    <property type="entry name" value="Ig_TRAPPC10"/>
</dbReference>
<dbReference type="GO" id="GO:0006891">
    <property type="term" value="P:intra-Golgi vesicle-mediated transport"/>
    <property type="evidence" value="ECO:0007669"/>
    <property type="project" value="TreeGrafter"/>
</dbReference>
<name>A0A6P7TXZ0_9MOLL</name>
<dbReference type="Pfam" id="PF23036">
    <property type="entry name" value="TRAPPC10_1st"/>
    <property type="match status" value="1"/>
</dbReference>
<keyword evidence="2" id="KW-0813">Transport</keyword>
<dbReference type="RefSeq" id="XP_029654775.1">
    <property type="nucleotide sequence ID" value="XM_029798915.2"/>
</dbReference>
<evidence type="ECO:0000256" key="4">
    <source>
        <dbReference type="SAM" id="Coils"/>
    </source>
</evidence>
<dbReference type="GO" id="GO:0034498">
    <property type="term" value="P:early endosome to Golgi transport"/>
    <property type="evidence" value="ECO:0007669"/>
    <property type="project" value="TreeGrafter"/>
</dbReference>
<dbReference type="PANTHER" id="PTHR13251">
    <property type="entry name" value="EPILEPSY HOLOPROSENCEPHALY CANDIDATE 1/TMEM1"/>
    <property type="match status" value="1"/>
</dbReference>
<keyword evidence="3" id="KW-0333">Golgi apparatus</keyword>
<dbReference type="InterPro" id="IPR045126">
    <property type="entry name" value="TRAPPC10/Trs130"/>
</dbReference>
<evidence type="ECO:0000259" key="5">
    <source>
        <dbReference type="Pfam" id="PF12584"/>
    </source>
</evidence>
<keyword evidence="4" id="KW-0175">Coiled coil</keyword>
<feature type="coiled-coil region" evidence="4">
    <location>
        <begin position="175"/>
        <end position="202"/>
    </location>
</feature>
<evidence type="ECO:0000256" key="1">
    <source>
        <dbReference type="ARBA" id="ARBA00004555"/>
    </source>
</evidence>
<dbReference type="InterPro" id="IPR022233">
    <property type="entry name" value="TRAPPC10/Trs130_C"/>
</dbReference>
<dbReference type="KEGG" id="osn:115228296"/>
<protein>
    <submittedName>
        <fullName evidence="9">Trafficking protein particle complex subunit 10</fullName>
    </submittedName>
</protein>
<evidence type="ECO:0000256" key="3">
    <source>
        <dbReference type="ARBA" id="ARBA00023034"/>
    </source>
</evidence>
<sequence>METKPVVTCYGDSSLFSGLQAHINRGLPKEATEWKRSYGRSSKFVCLDASFVPYDEDILPTENDKSLISRPFFHIYWTECDVDNYKQSVREDITEWHTALKSNNIPDWLIVVVVSDESKVKAKLLPRSSVIDRVKSDFCGKQVDRCIVLTEPHKGDQRCMDSWNNFYQRLRQLLLQSFNRHLSKYEENMRSLRERRNEQKWSFSEYFLVQEELAFMFEMLGVYDDSLLQYDELDALFTQFLLNHAAGETVDWLTPFIEPCTKWAGISLSKALNWDKRDLIKMNKASLLEFRNYLFSRQCALLSLLNRPWEIAERAVAYLHNTVQEMKTLEIEMPEGSLACWVFLSCLEVLHTSDKLNNSTEKLNSHSLYTASLWDYARKKLKELGVLCGLMPEVSSNPTSEQLNKVVDLLFGMGINEEEASTTGSPRPIDRLREALSSRQSFQRHYLDLSELAMGTYKHIGRMRSARIIGQDVAEFYMKQESPQKAEGFLLDAMKMYKQEGWDILSDSIAVLLAQCQKKLSNPLKYAKTACYIVCSKNLSHSERCYYLDELIQLSRSDDGNPLCIQTNPAFSVDNIVLNTPVATFQDEMSIELEIFSNLPREVFISQISLGFSHEASEGSQKRSLSRQPSLYGTVDEPVMNFQTIRPQLPSQINVVSATDVKQEKLQSSSIICTNTNELLKRADSIQGSVSDSIYKLNYKLSLTAKDVLIKPGVNLVTVKSQVDSCKRGLYKLGQLCIEMGHLEFIRHNMANNIFVEIVCQQPFFEVSPSAKIGELISGIKQDVELTLNTCSIPVTEGSILSVNTSSGLSAFYNDESIVKIPLGAVSVNSSVTMNLQLQHILTKDSAEATLTFESSFLHYPISCHVTFYPPLQFSHKVFSCQERKYIQVEVKGNHETPFSLTKPHLKTVDNNDVDFTYLGHFDKWQEVHNDQSICYMWQLRSNAVPGPSSLDLIFSVTYRSSMDEDSLCRLSVYNIHLDNIQTLYMITSNIIPGNDNKTCKVGNVCHLDFSVINTDTSNTSSSESQLLYEVVVDHLMWAVCGRVTGIVSLTNSKFDTQLQIIPLMAGFLPFPLITLAKYKPKTDSSEDNEKDPSCNFYKEHFKSEQVYNSSLGKQIHIYSEQSSGNLETMMVY</sequence>
<dbReference type="GO" id="GO:1990071">
    <property type="term" value="C:TRAPPII protein complex"/>
    <property type="evidence" value="ECO:0007669"/>
    <property type="project" value="InterPro"/>
</dbReference>
<dbReference type="InterPro" id="IPR056913">
    <property type="entry name" value="TRAPPC10/Trs130_N"/>
</dbReference>
<keyword evidence="8" id="KW-1185">Reference proteome</keyword>
<dbReference type="Pfam" id="PF12584">
    <property type="entry name" value="TRAPPC10"/>
    <property type="match status" value="1"/>
</dbReference>
<gene>
    <name evidence="9" type="primary">LOC115228296</name>
</gene>
<feature type="domain" description="TRAPPC10/Trs130 C-terminal" evidence="5">
    <location>
        <begin position="987"/>
        <end position="1118"/>
    </location>
</feature>
<dbReference type="PANTHER" id="PTHR13251:SF3">
    <property type="entry name" value="TRAFFICKING PROTEIN PARTICLE COMPLEX SUBUNIT 10"/>
    <property type="match status" value="1"/>
</dbReference>
<evidence type="ECO:0000256" key="2">
    <source>
        <dbReference type="ARBA" id="ARBA00022448"/>
    </source>
</evidence>
<dbReference type="Proteomes" id="UP000515154">
    <property type="component" value="Linkage group LG2"/>
</dbReference>